<gene>
    <name evidence="2" type="ORF">CFOL_v3_16875</name>
</gene>
<keyword evidence="3" id="KW-1185">Reference proteome</keyword>
<comment type="caution">
    <text evidence="2">The sequence shown here is derived from an EMBL/GenBank/DDBJ whole genome shotgun (WGS) entry which is preliminary data.</text>
</comment>
<protein>
    <submittedName>
        <fullName evidence="2">Uncharacterized protein</fullName>
    </submittedName>
</protein>
<evidence type="ECO:0000256" key="1">
    <source>
        <dbReference type="SAM" id="Phobius"/>
    </source>
</evidence>
<proteinExistence type="predicted"/>
<dbReference type="Proteomes" id="UP000187406">
    <property type="component" value="Unassembled WGS sequence"/>
</dbReference>
<name>A0A1Q3BZS2_CEPFO</name>
<keyword evidence="1" id="KW-1133">Transmembrane helix</keyword>
<accession>A0A1Q3BZS2</accession>
<dbReference type="EMBL" id="BDDD01001105">
    <property type="protein sequence ID" value="GAV73389.1"/>
    <property type="molecule type" value="Genomic_DNA"/>
</dbReference>
<feature type="transmembrane region" description="Helical" evidence="1">
    <location>
        <begin position="81"/>
        <end position="102"/>
    </location>
</feature>
<organism evidence="2 3">
    <name type="scientific">Cephalotus follicularis</name>
    <name type="common">Albany pitcher plant</name>
    <dbReference type="NCBI Taxonomy" id="3775"/>
    <lineage>
        <taxon>Eukaryota</taxon>
        <taxon>Viridiplantae</taxon>
        <taxon>Streptophyta</taxon>
        <taxon>Embryophyta</taxon>
        <taxon>Tracheophyta</taxon>
        <taxon>Spermatophyta</taxon>
        <taxon>Magnoliopsida</taxon>
        <taxon>eudicotyledons</taxon>
        <taxon>Gunneridae</taxon>
        <taxon>Pentapetalae</taxon>
        <taxon>rosids</taxon>
        <taxon>fabids</taxon>
        <taxon>Oxalidales</taxon>
        <taxon>Cephalotaceae</taxon>
        <taxon>Cephalotus</taxon>
    </lineage>
</organism>
<evidence type="ECO:0000313" key="3">
    <source>
        <dbReference type="Proteomes" id="UP000187406"/>
    </source>
</evidence>
<dbReference type="AlphaFoldDB" id="A0A1Q3BZS2"/>
<dbReference type="OrthoDB" id="674805at2759"/>
<keyword evidence="1" id="KW-0472">Membrane</keyword>
<reference evidence="3" key="1">
    <citation type="submission" date="2016-04" db="EMBL/GenBank/DDBJ databases">
        <title>Cephalotus genome sequencing.</title>
        <authorList>
            <person name="Fukushima K."/>
            <person name="Hasebe M."/>
            <person name="Fang X."/>
        </authorList>
    </citation>
    <scope>NUCLEOTIDE SEQUENCE [LARGE SCALE GENOMIC DNA]</scope>
    <source>
        <strain evidence="3">cv. St1</strain>
    </source>
</reference>
<sequence length="120" mass="13071">MMFPSEAGDREMKEISLGAGAIRARNVTLSPVSSIDSRSQSLGNLSITPPVACQSQSRNLVQLFMISILTSKFSLHTQLQICMLSMYFTCSTAVVTIAAYGLKVFLIVPCLRQAEKTYCG</sequence>
<keyword evidence="1" id="KW-0812">Transmembrane</keyword>
<evidence type="ECO:0000313" key="2">
    <source>
        <dbReference type="EMBL" id="GAV73389.1"/>
    </source>
</evidence>
<dbReference type="InParanoid" id="A0A1Q3BZS2"/>